<dbReference type="AlphaFoldDB" id="A0AAW4L2S6"/>
<comment type="caution">
    <text evidence="1">The sequence shown here is derived from an EMBL/GenBank/DDBJ whole genome shotgun (WGS) entry which is preliminary data.</text>
</comment>
<proteinExistence type="predicted"/>
<reference evidence="1 2" key="1">
    <citation type="submission" date="2021-05" db="EMBL/GenBank/DDBJ databases">
        <title>The draft genome of Geobacter pelophilus DSM 12255.</title>
        <authorList>
            <person name="Xu Z."/>
            <person name="Masuda Y."/>
            <person name="Itoh H."/>
            <person name="Senoo K."/>
        </authorList>
    </citation>
    <scope>NUCLEOTIDE SEQUENCE [LARGE SCALE GENOMIC DNA]</scope>
    <source>
        <strain evidence="1 2">DSM 12255</strain>
    </source>
</reference>
<accession>A0AAW4L2S6</accession>
<organism evidence="1 2">
    <name type="scientific">Geoanaerobacter pelophilus</name>
    <dbReference type="NCBI Taxonomy" id="60036"/>
    <lineage>
        <taxon>Bacteria</taxon>
        <taxon>Pseudomonadati</taxon>
        <taxon>Thermodesulfobacteriota</taxon>
        <taxon>Desulfuromonadia</taxon>
        <taxon>Geobacterales</taxon>
        <taxon>Geobacteraceae</taxon>
        <taxon>Geoanaerobacter</taxon>
    </lineage>
</organism>
<evidence type="ECO:0000313" key="2">
    <source>
        <dbReference type="Proteomes" id="UP000811899"/>
    </source>
</evidence>
<name>A0AAW4L2S6_9BACT</name>
<dbReference type="RefSeq" id="WP_214170875.1">
    <property type="nucleotide sequence ID" value="NZ_JAHCVJ010000002.1"/>
</dbReference>
<keyword evidence="2" id="KW-1185">Reference proteome</keyword>
<protein>
    <submittedName>
        <fullName evidence="1">Glycine zipper family protein</fullName>
    </submittedName>
</protein>
<dbReference type="Proteomes" id="UP000811899">
    <property type="component" value="Unassembled WGS sequence"/>
</dbReference>
<sequence length="243" mass="25276">MRNKLMSLIILTVFVISGCTTYKTQYAGFRPPEDYMNNQVINGISIGGEAYANADAAETAFGFDIKGAGLLPVQLVLNNNSGSSLEVVANQTFLVDDTGKYWTLIPTGVAIERLEQSTQLASFFGKGAGKGALIGAAAGSVIGAALGIVSGSNVGSALGKGAALGAAGGAIFGGVKEGTSSDREYRITDDLRAKSLEGKVIPASHLANGFLFFPGEADSAKSIRLQLRDKESDRIIPVVLRLK</sequence>
<evidence type="ECO:0000313" key="1">
    <source>
        <dbReference type="EMBL" id="MBT0664110.1"/>
    </source>
</evidence>
<dbReference type="EMBL" id="JAHCVJ010000002">
    <property type="protein sequence ID" value="MBT0664110.1"/>
    <property type="molecule type" value="Genomic_DNA"/>
</dbReference>
<gene>
    <name evidence="1" type="ORF">KI809_07320</name>
</gene>
<dbReference type="PROSITE" id="PS51257">
    <property type="entry name" value="PROKAR_LIPOPROTEIN"/>
    <property type="match status" value="1"/>
</dbReference>